<keyword evidence="2" id="KW-1133">Transmembrane helix</keyword>
<dbReference type="Proteomes" id="UP000316659">
    <property type="component" value="Unassembled WGS sequence"/>
</dbReference>
<comment type="caution">
    <text evidence="3">The sequence shown here is derived from an EMBL/GenBank/DDBJ whole genome shotgun (WGS) entry which is preliminary data.</text>
</comment>
<evidence type="ECO:0000256" key="2">
    <source>
        <dbReference type="SAM" id="Phobius"/>
    </source>
</evidence>
<dbReference type="EMBL" id="BJNZ01000004">
    <property type="protein sequence ID" value="GED08940.1"/>
    <property type="molecule type" value="Genomic_DNA"/>
</dbReference>
<keyword evidence="2" id="KW-0812">Transmembrane</keyword>
<protein>
    <submittedName>
        <fullName evidence="3">Uncharacterized protein</fullName>
    </submittedName>
</protein>
<keyword evidence="2" id="KW-0472">Membrane</keyword>
<reference evidence="3 4" key="1">
    <citation type="submission" date="2019-06" db="EMBL/GenBank/DDBJ databases">
        <title>Whole genome shotgun sequence of Cellulosimicrobium cellulans NBRC 15516.</title>
        <authorList>
            <person name="Hosoyama A."/>
            <person name="Uohara A."/>
            <person name="Ohji S."/>
            <person name="Ichikawa N."/>
        </authorList>
    </citation>
    <scope>NUCLEOTIDE SEQUENCE [LARGE SCALE GENOMIC DNA]</scope>
    <source>
        <strain evidence="3 4">NBRC 15516</strain>
    </source>
</reference>
<organism evidence="3 4">
    <name type="scientific">Cellulosimicrobium cellulans</name>
    <name type="common">Arthrobacter luteus</name>
    <dbReference type="NCBI Taxonomy" id="1710"/>
    <lineage>
        <taxon>Bacteria</taxon>
        <taxon>Bacillati</taxon>
        <taxon>Actinomycetota</taxon>
        <taxon>Actinomycetes</taxon>
        <taxon>Micrococcales</taxon>
        <taxon>Promicromonosporaceae</taxon>
        <taxon>Cellulosimicrobium</taxon>
    </lineage>
</organism>
<sequence length="156" mass="16361">MGFGSKSFPAATAVPGTATAAVTATATTTFVRFFMQASRRGRRAPPWRPLRQATTAAGAATLDADRFRVVTAACPLVARALGRATPVPHGPATPHHADVTRRLREPPRVDGRETSRTRVRDDASLASAAVLTAAPGIVGRALRPSGRGREAQPHGH</sequence>
<feature type="region of interest" description="Disordered" evidence="1">
    <location>
        <begin position="84"/>
        <end position="121"/>
    </location>
</feature>
<name>A0A4Y4DZX7_CELCE</name>
<dbReference type="AlphaFoldDB" id="A0A4Y4DZX7"/>
<gene>
    <name evidence="3" type="ORF">CCE02nite_09390</name>
</gene>
<feature type="transmembrane region" description="Helical" evidence="2">
    <location>
        <begin position="12"/>
        <end position="34"/>
    </location>
</feature>
<evidence type="ECO:0000256" key="1">
    <source>
        <dbReference type="SAM" id="MobiDB-lite"/>
    </source>
</evidence>
<evidence type="ECO:0000313" key="3">
    <source>
        <dbReference type="EMBL" id="GED08940.1"/>
    </source>
</evidence>
<proteinExistence type="predicted"/>
<evidence type="ECO:0000313" key="4">
    <source>
        <dbReference type="Proteomes" id="UP000316659"/>
    </source>
</evidence>
<accession>A0A4Y4DZX7</accession>
<feature type="compositionally biased region" description="Basic and acidic residues" evidence="1">
    <location>
        <begin position="95"/>
        <end position="121"/>
    </location>
</feature>